<name>F3FBX3_PSESX</name>
<accession>F3FBX3</accession>
<dbReference type="Proteomes" id="UP000004471">
    <property type="component" value="Unassembled WGS sequence"/>
</dbReference>
<evidence type="ECO:0000313" key="2">
    <source>
        <dbReference type="EMBL" id="EGH27709.1"/>
    </source>
</evidence>
<feature type="region of interest" description="Disordered" evidence="1">
    <location>
        <begin position="1"/>
        <end position="49"/>
    </location>
</feature>
<evidence type="ECO:0000256" key="1">
    <source>
        <dbReference type="SAM" id="MobiDB-lite"/>
    </source>
</evidence>
<feature type="compositionally biased region" description="Basic and acidic residues" evidence="1">
    <location>
        <begin position="23"/>
        <end position="33"/>
    </location>
</feature>
<protein>
    <submittedName>
        <fullName evidence="2">Uncharacterized protein</fullName>
    </submittedName>
</protein>
<proteinExistence type="predicted"/>
<dbReference type="HOGENOM" id="CLU_3139768_0_0_6"/>
<dbReference type="PATRIC" id="fig|629262.5.peg.204"/>
<gene>
    <name evidence="2" type="ORF">PSYJA_01209</name>
</gene>
<dbReference type="EMBL" id="AEAH01000046">
    <property type="protein sequence ID" value="EGH27709.1"/>
    <property type="molecule type" value="Genomic_DNA"/>
</dbReference>
<reference evidence="2 3" key="1">
    <citation type="journal article" date="2011" name="PLoS Pathog.">
        <title>Dynamic evolution of pathogenicity revealed by sequencing and comparative genomics of 19 Pseudomonas syringae isolates.</title>
        <authorList>
            <person name="Baltrus D.A."/>
            <person name="Nishimura M.T."/>
            <person name="Romanchuk A."/>
            <person name="Chang J.H."/>
            <person name="Mukhtar M.S."/>
            <person name="Cherkis K."/>
            <person name="Roach J."/>
            <person name="Grant S.R."/>
            <person name="Jones C.D."/>
            <person name="Dangl J.L."/>
        </authorList>
    </citation>
    <scope>NUCLEOTIDE SEQUENCE [LARGE SCALE GENOMIC DNA]</scope>
    <source>
        <strain evidence="3">M301072PT</strain>
    </source>
</reference>
<evidence type="ECO:0000313" key="3">
    <source>
        <dbReference type="Proteomes" id="UP000004471"/>
    </source>
</evidence>
<dbReference type="AlphaFoldDB" id="F3FBX3"/>
<organism evidence="2 3">
    <name type="scientific">Pseudomonas syringae pv. japonica str. M301072</name>
    <dbReference type="NCBI Taxonomy" id="629262"/>
    <lineage>
        <taxon>Bacteria</taxon>
        <taxon>Pseudomonadati</taxon>
        <taxon>Pseudomonadota</taxon>
        <taxon>Gammaproteobacteria</taxon>
        <taxon>Pseudomonadales</taxon>
        <taxon>Pseudomonadaceae</taxon>
        <taxon>Pseudomonas</taxon>
        <taxon>Pseudomonas syringae</taxon>
    </lineage>
</organism>
<sequence>MNGKRWEDEVEPAGKVGSGSRHTQLDQVDHTDGLELDGNGNYRIAGDGQ</sequence>
<comment type="caution">
    <text evidence="2">The sequence shown here is derived from an EMBL/GenBank/DDBJ whole genome shotgun (WGS) entry which is preliminary data.</text>
</comment>